<dbReference type="Gene3D" id="3.90.1150.10">
    <property type="entry name" value="Aspartate Aminotransferase, domain 1"/>
    <property type="match status" value="1"/>
</dbReference>
<dbReference type="InterPro" id="IPR036390">
    <property type="entry name" value="WH_DNA-bd_sf"/>
</dbReference>
<evidence type="ECO:0000256" key="4">
    <source>
        <dbReference type="ARBA" id="ARBA00023125"/>
    </source>
</evidence>
<gene>
    <name evidence="7" type="ORF">MES4922_180023</name>
</gene>
<keyword evidence="2" id="KW-0663">Pyridoxal phosphate</keyword>
<dbReference type="InterPro" id="IPR036388">
    <property type="entry name" value="WH-like_DNA-bd_sf"/>
</dbReference>
<dbReference type="InterPro" id="IPR015424">
    <property type="entry name" value="PyrdxlP-dep_Trfase"/>
</dbReference>
<dbReference type="SUPFAM" id="SSF53383">
    <property type="entry name" value="PLP-dependent transferases"/>
    <property type="match status" value="1"/>
</dbReference>
<sequence length="519" mass="57831">MKHGPQSLDLSQADKLLRRHILESRVPDVFRPGPMLPGAVSTASRPMSVSIVILDYSMWIPDLSNSVGPRYKAIIDAIDGAIASKALQPGDRLPTHRELAEKLGVSVQTVARAYAEAERKGLLSGEVGRGTFVQYFRPEQRARYFADSEEPNVRDFSNIVPVLSEVHIEVLREAMVASAKDGAIQRMLEYRPTQGIVQHREAGAAWLERNGVRASADSVIVTNGVAHGIWTAMASITEPGDVVATEALVDTSITINASILKIRLRGLAIDQNGIIPESFEEACEHENIKVLCITPCYSAPTVSLMDEARRERIAEIARRHDVAIIEDDVFGPLIPKRPKPMWCFAPERTYYATSFTKCVMPSLRTGFLAGPIPAIPRLISRVRATGWNANIWTADVAARWLQDGTIDRLIEWQRQKLKTRYEILNHILGAFSYEAEPYAMHAWLTLPEHWRSTHFVNHARSLGLLVSPPDPFIIGRAVEPHAVRLALGDTNRNDQDFKEGLERIAALLQEHPDPMSISY</sequence>
<dbReference type="CDD" id="cd07377">
    <property type="entry name" value="WHTH_GntR"/>
    <property type="match status" value="1"/>
</dbReference>
<dbReference type="SMART" id="SM00345">
    <property type="entry name" value="HTH_GNTR"/>
    <property type="match status" value="1"/>
</dbReference>
<evidence type="ECO:0000313" key="8">
    <source>
        <dbReference type="Proteomes" id="UP001152604"/>
    </source>
</evidence>
<keyword evidence="8" id="KW-1185">Reference proteome</keyword>
<evidence type="ECO:0000256" key="2">
    <source>
        <dbReference type="ARBA" id="ARBA00022898"/>
    </source>
</evidence>
<dbReference type="Gene3D" id="3.40.640.10">
    <property type="entry name" value="Type I PLP-dependent aspartate aminotransferase-like (Major domain)"/>
    <property type="match status" value="1"/>
</dbReference>
<accession>A0ABN8JJH9</accession>
<evidence type="ECO:0000256" key="1">
    <source>
        <dbReference type="ARBA" id="ARBA00005384"/>
    </source>
</evidence>
<proteinExistence type="inferred from homology"/>
<dbReference type="InterPro" id="IPR004839">
    <property type="entry name" value="Aminotransferase_I/II_large"/>
</dbReference>
<keyword evidence="3" id="KW-0805">Transcription regulation</keyword>
<dbReference type="Proteomes" id="UP001152604">
    <property type="component" value="Unassembled WGS sequence"/>
</dbReference>
<dbReference type="Pfam" id="PF00155">
    <property type="entry name" value="Aminotran_1_2"/>
    <property type="match status" value="1"/>
</dbReference>
<dbReference type="InterPro" id="IPR051446">
    <property type="entry name" value="HTH_trans_reg/aminotransferase"/>
</dbReference>
<evidence type="ECO:0000313" key="7">
    <source>
        <dbReference type="EMBL" id="CAH2396885.1"/>
    </source>
</evidence>
<comment type="caution">
    <text evidence="7">The sequence shown here is derived from an EMBL/GenBank/DDBJ whole genome shotgun (WGS) entry which is preliminary data.</text>
</comment>
<dbReference type="SUPFAM" id="SSF46785">
    <property type="entry name" value="Winged helix' DNA-binding domain"/>
    <property type="match status" value="1"/>
</dbReference>
<organism evidence="7 8">
    <name type="scientific">Mesorhizobium ventifaucium</name>
    <dbReference type="NCBI Taxonomy" id="666020"/>
    <lineage>
        <taxon>Bacteria</taxon>
        <taxon>Pseudomonadati</taxon>
        <taxon>Pseudomonadota</taxon>
        <taxon>Alphaproteobacteria</taxon>
        <taxon>Hyphomicrobiales</taxon>
        <taxon>Phyllobacteriaceae</taxon>
        <taxon>Mesorhizobium</taxon>
    </lineage>
</organism>
<keyword evidence="4" id="KW-0238">DNA-binding</keyword>
<comment type="similarity">
    <text evidence="1">In the C-terminal section; belongs to the class-I pyridoxal-phosphate-dependent aminotransferase family.</text>
</comment>
<dbReference type="PANTHER" id="PTHR46577">
    <property type="entry name" value="HTH-TYPE TRANSCRIPTIONAL REGULATORY PROTEIN GABR"/>
    <property type="match status" value="1"/>
</dbReference>
<dbReference type="InterPro" id="IPR015421">
    <property type="entry name" value="PyrdxlP-dep_Trfase_major"/>
</dbReference>
<evidence type="ECO:0000256" key="3">
    <source>
        <dbReference type="ARBA" id="ARBA00023015"/>
    </source>
</evidence>
<dbReference type="Pfam" id="PF00392">
    <property type="entry name" value="GntR"/>
    <property type="match status" value="1"/>
</dbReference>
<dbReference type="InterPro" id="IPR000524">
    <property type="entry name" value="Tscrpt_reg_HTH_GntR"/>
</dbReference>
<feature type="domain" description="HTH gntR-type" evidence="6">
    <location>
        <begin position="68"/>
        <end position="136"/>
    </location>
</feature>
<dbReference type="PROSITE" id="PS50949">
    <property type="entry name" value="HTH_GNTR"/>
    <property type="match status" value="1"/>
</dbReference>
<dbReference type="PANTHER" id="PTHR46577:SF1">
    <property type="entry name" value="HTH-TYPE TRANSCRIPTIONAL REGULATORY PROTEIN GABR"/>
    <property type="match status" value="1"/>
</dbReference>
<evidence type="ECO:0000259" key="6">
    <source>
        <dbReference type="PROSITE" id="PS50949"/>
    </source>
</evidence>
<dbReference type="CDD" id="cd00609">
    <property type="entry name" value="AAT_like"/>
    <property type="match status" value="1"/>
</dbReference>
<dbReference type="EMBL" id="CAKXZS010000010">
    <property type="protein sequence ID" value="CAH2396885.1"/>
    <property type="molecule type" value="Genomic_DNA"/>
</dbReference>
<name>A0ABN8JJH9_9HYPH</name>
<dbReference type="Gene3D" id="1.10.10.10">
    <property type="entry name" value="Winged helix-like DNA-binding domain superfamily/Winged helix DNA-binding domain"/>
    <property type="match status" value="1"/>
</dbReference>
<dbReference type="InterPro" id="IPR015422">
    <property type="entry name" value="PyrdxlP-dep_Trfase_small"/>
</dbReference>
<keyword evidence="5" id="KW-0804">Transcription</keyword>
<protein>
    <submittedName>
        <fullName evidence="7">Transcriptional regulator GabR of GABA utilization (GntR family with aminotransferase-like domain)</fullName>
    </submittedName>
</protein>
<reference evidence="7" key="1">
    <citation type="submission" date="2022-03" db="EMBL/GenBank/DDBJ databases">
        <authorList>
            <person name="Brunel B."/>
        </authorList>
    </citation>
    <scope>NUCLEOTIDE SEQUENCE</scope>
    <source>
        <strain evidence="7">STM4922sample</strain>
    </source>
</reference>
<evidence type="ECO:0000256" key="5">
    <source>
        <dbReference type="ARBA" id="ARBA00023163"/>
    </source>
</evidence>